<dbReference type="SUPFAM" id="SSF56059">
    <property type="entry name" value="Glutathione synthetase ATP-binding domain-like"/>
    <property type="match status" value="1"/>
</dbReference>
<dbReference type="GO" id="GO:0005737">
    <property type="term" value="C:cytoplasm"/>
    <property type="evidence" value="ECO:0007669"/>
    <property type="project" value="TreeGrafter"/>
</dbReference>
<evidence type="ECO:0000256" key="3">
    <source>
        <dbReference type="ARBA" id="ARBA00015991"/>
    </source>
</evidence>
<dbReference type="InterPro" id="IPR001792">
    <property type="entry name" value="Acylphosphatase-like_dom"/>
</dbReference>
<dbReference type="InterPro" id="IPR011761">
    <property type="entry name" value="ATP-grasp"/>
</dbReference>
<evidence type="ECO:0000256" key="6">
    <source>
        <dbReference type="PROSITE-ProRule" id="PRU00409"/>
    </source>
</evidence>
<comment type="similarity">
    <text evidence="1 8">Belongs to the acylphosphatase family.</text>
</comment>
<dbReference type="Gene3D" id="3.30.470.20">
    <property type="entry name" value="ATP-grasp fold, B domain"/>
    <property type="match status" value="2"/>
</dbReference>
<dbReference type="PANTHER" id="PTHR21621">
    <property type="entry name" value="RIBOSOMAL PROTEIN S6 MODIFICATION PROTEIN"/>
    <property type="match status" value="1"/>
</dbReference>
<dbReference type="KEGG" id="nav:JQS30_13755"/>
<evidence type="ECO:0000256" key="2">
    <source>
        <dbReference type="ARBA" id="ARBA00012150"/>
    </source>
</evidence>
<dbReference type="AlphaFoldDB" id="A0A895XN47"/>
<dbReference type="Gene3D" id="3.30.70.100">
    <property type="match status" value="1"/>
</dbReference>
<dbReference type="Pfam" id="PF00708">
    <property type="entry name" value="Acylphosphatase"/>
    <property type="match status" value="1"/>
</dbReference>
<dbReference type="GO" id="GO:0005524">
    <property type="term" value="F:ATP binding"/>
    <property type="evidence" value="ECO:0007669"/>
    <property type="project" value="UniProtKB-UniRule"/>
</dbReference>
<evidence type="ECO:0000256" key="4">
    <source>
        <dbReference type="ARBA" id="ARBA00032904"/>
    </source>
</evidence>
<feature type="domain" description="Acylphosphatase-like" evidence="10">
    <location>
        <begin position="350"/>
        <end position="435"/>
    </location>
</feature>
<dbReference type="EC" id="3.6.1.7" evidence="2"/>
<dbReference type="GO" id="GO:0046872">
    <property type="term" value="F:metal ion binding"/>
    <property type="evidence" value="ECO:0007669"/>
    <property type="project" value="InterPro"/>
</dbReference>
<dbReference type="GO" id="GO:0009432">
    <property type="term" value="P:SOS response"/>
    <property type="evidence" value="ECO:0007669"/>
    <property type="project" value="TreeGrafter"/>
</dbReference>
<comment type="caution">
    <text evidence="7">Lacks conserved residue(s) required for the propagation of feature annotation.</text>
</comment>
<reference evidence="11" key="1">
    <citation type="submission" date="2021-02" db="EMBL/GenBank/DDBJ databases">
        <title>Natronoglycomyces albus gen. nov., sp. nov, a haloalkaliphilic actinobacterium from a soda solonchak soil.</title>
        <authorList>
            <person name="Sorokin D.Y."/>
            <person name="Khijniak T.V."/>
            <person name="Zakharycheva A.P."/>
            <person name="Boueva O.V."/>
            <person name="Ariskina E.V."/>
            <person name="Hahnke R.L."/>
            <person name="Bunk B."/>
            <person name="Sproer C."/>
            <person name="Schumann P."/>
            <person name="Evtushenko L.I."/>
            <person name="Kublanov I.V."/>
        </authorList>
    </citation>
    <scope>NUCLEOTIDE SEQUENCE</scope>
    <source>
        <strain evidence="11">DSM 106290</strain>
    </source>
</reference>
<dbReference type="EMBL" id="CP070496">
    <property type="protein sequence ID" value="QSB04819.1"/>
    <property type="molecule type" value="Genomic_DNA"/>
</dbReference>
<dbReference type="InterPro" id="IPR036046">
    <property type="entry name" value="Acylphosphatase-like_dom_sf"/>
</dbReference>
<dbReference type="InterPro" id="IPR005479">
    <property type="entry name" value="CPAse_ATP-bd"/>
</dbReference>
<dbReference type="InterPro" id="IPR020456">
    <property type="entry name" value="Acylphosphatase"/>
</dbReference>
<evidence type="ECO:0000256" key="7">
    <source>
        <dbReference type="PROSITE-ProRule" id="PRU00520"/>
    </source>
</evidence>
<keyword evidence="6" id="KW-0067">ATP-binding</keyword>
<evidence type="ECO:0000259" key="10">
    <source>
        <dbReference type="PROSITE" id="PS51160"/>
    </source>
</evidence>
<dbReference type="GO" id="GO:0003998">
    <property type="term" value="F:acylphosphatase activity"/>
    <property type="evidence" value="ECO:0007669"/>
    <property type="project" value="UniProtKB-EC"/>
</dbReference>
<evidence type="ECO:0000313" key="11">
    <source>
        <dbReference type="EMBL" id="QSB04819.1"/>
    </source>
</evidence>
<dbReference type="GO" id="GO:0018169">
    <property type="term" value="F:ribosomal S6-glutamic acid ligase activity"/>
    <property type="evidence" value="ECO:0007669"/>
    <property type="project" value="TreeGrafter"/>
</dbReference>
<name>A0A895XN47_9ACTN</name>
<dbReference type="PROSITE" id="PS50975">
    <property type="entry name" value="ATP_GRASP"/>
    <property type="match status" value="1"/>
</dbReference>
<evidence type="ECO:0000256" key="1">
    <source>
        <dbReference type="ARBA" id="ARBA00005614"/>
    </source>
</evidence>
<evidence type="ECO:0000313" key="12">
    <source>
        <dbReference type="Proteomes" id="UP000662939"/>
    </source>
</evidence>
<dbReference type="Pfam" id="PF02786">
    <property type="entry name" value="CPSase_L_D2"/>
    <property type="match status" value="1"/>
</dbReference>
<evidence type="ECO:0000256" key="5">
    <source>
        <dbReference type="ARBA" id="ARBA00047645"/>
    </source>
</evidence>
<dbReference type="SUPFAM" id="SSF54975">
    <property type="entry name" value="Acylphosphatase/BLUF domain-like"/>
    <property type="match status" value="1"/>
</dbReference>
<dbReference type="Proteomes" id="UP000662939">
    <property type="component" value="Chromosome"/>
</dbReference>
<dbReference type="PANTHER" id="PTHR21621:SF0">
    <property type="entry name" value="BETA-CITRYLGLUTAMATE SYNTHASE B-RELATED"/>
    <property type="match status" value="1"/>
</dbReference>
<evidence type="ECO:0000256" key="8">
    <source>
        <dbReference type="RuleBase" id="RU004168"/>
    </source>
</evidence>
<comment type="catalytic activity">
    <reaction evidence="5">
        <text>an acyl phosphate + H2O = a carboxylate + phosphate + H(+)</text>
        <dbReference type="Rhea" id="RHEA:14965"/>
        <dbReference type="ChEBI" id="CHEBI:15377"/>
        <dbReference type="ChEBI" id="CHEBI:15378"/>
        <dbReference type="ChEBI" id="CHEBI:29067"/>
        <dbReference type="ChEBI" id="CHEBI:43474"/>
        <dbReference type="ChEBI" id="CHEBI:59918"/>
        <dbReference type="EC" id="3.6.1.7"/>
    </reaction>
</comment>
<keyword evidence="6" id="KW-0547">Nucleotide-binding</keyword>
<sequence length="435" mass="47044">MSPTEYLEEFVPGGSQTLKSVSLREARALQMGLSVRTYDAEMMMLEQPGYAARAGFYKLTDQTVGRSNVTLTGDKGITRDQLQLHGLPIARGMTFGVNDKDAMLKQAPELGYPLVVKPSNGSKGQDITTGITSVDELGRAFDLAAAGAKARNGVVVEQHIDGDDYRLLTLDGIVVSVLRREPGSTYGDGVSTVLELVIAANAARQRNPHLRGRLVKIDANLDRVLAKQGLNLQSVPSFDQAVTLVQVANISQGGSSTEVLHETHSSVLELAGQAARVLGMPQAGVDILMPDHRRPVDEQRLTITEVNSNSDLNMHTFPCFGKAVEISEPVVRNAARGAGMRPTELQPDPAVRLTIFGHVQGVGFQAWLKNCARELDLRGWAENRDYDTVTVHLEGPIKRIVHLAAMARRGPAKAVVAELLTEPVPSEGFTEFTAL</sequence>
<accession>A0A895XN47</accession>
<dbReference type="PRINTS" id="PR00112">
    <property type="entry name" value="ACYLPHPHTASE"/>
</dbReference>
<gene>
    <name evidence="11" type="ORF">JQS30_13755</name>
</gene>
<keyword evidence="12" id="KW-1185">Reference proteome</keyword>
<dbReference type="PROSITE" id="PS51160">
    <property type="entry name" value="ACYLPHOSPHATASE_3"/>
    <property type="match status" value="1"/>
</dbReference>
<proteinExistence type="inferred from homology"/>
<evidence type="ECO:0000259" key="9">
    <source>
        <dbReference type="PROSITE" id="PS50975"/>
    </source>
</evidence>
<organism evidence="11 12">
    <name type="scientific">Natronoglycomyces albus</name>
    <dbReference type="NCBI Taxonomy" id="2811108"/>
    <lineage>
        <taxon>Bacteria</taxon>
        <taxon>Bacillati</taxon>
        <taxon>Actinomycetota</taxon>
        <taxon>Actinomycetes</taxon>
        <taxon>Glycomycetales</taxon>
        <taxon>Glycomycetaceae</taxon>
        <taxon>Natronoglycomyces</taxon>
    </lineage>
</organism>
<dbReference type="RefSeq" id="WP_213170818.1">
    <property type="nucleotide sequence ID" value="NZ_CP070496.1"/>
</dbReference>
<protein>
    <recommendedName>
        <fullName evidence="3">Acylphosphatase</fullName>
        <ecNumber evidence="2">3.6.1.7</ecNumber>
    </recommendedName>
    <alternativeName>
        <fullName evidence="4">Acylphosphate phosphohydrolase</fullName>
    </alternativeName>
</protein>
<feature type="domain" description="ATP-grasp" evidence="9">
    <location>
        <begin position="79"/>
        <end position="335"/>
    </location>
</feature>